<name>A0ACC1B340_9ROSI</name>
<dbReference type="Proteomes" id="UP001164250">
    <property type="component" value="Chromosome 7"/>
</dbReference>
<dbReference type="EMBL" id="CM047903">
    <property type="protein sequence ID" value="KAJ0093358.1"/>
    <property type="molecule type" value="Genomic_DNA"/>
</dbReference>
<evidence type="ECO:0000313" key="2">
    <source>
        <dbReference type="Proteomes" id="UP001164250"/>
    </source>
</evidence>
<comment type="caution">
    <text evidence="1">The sequence shown here is derived from an EMBL/GenBank/DDBJ whole genome shotgun (WGS) entry which is preliminary data.</text>
</comment>
<keyword evidence="2" id="KW-1185">Reference proteome</keyword>
<evidence type="ECO:0000313" key="1">
    <source>
        <dbReference type="EMBL" id="KAJ0093358.1"/>
    </source>
</evidence>
<protein>
    <submittedName>
        <fullName evidence="1">Uncharacterized protein</fullName>
    </submittedName>
</protein>
<accession>A0ACC1B340</accession>
<gene>
    <name evidence="1" type="ORF">Patl1_26107</name>
</gene>
<proteinExistence type="predicted"/>
<sequence>MLLCFISIGMNLINILAEVSQTGKQRHIPYRDSRLTFLLQESLGGNTKLAMICAVSPVQRFAQRAKAIKNKAVVNEVMQDDLREVIQQLRKLEYIKTLLTSSYDITSFDDDGDEEMEIDEDVVEKICDHVDMQLTGGEDSNKITEGRVETIKSHSKLEVSENGSFSEPQLNTSEIVCIKEKGLSNGIDINHTTKEPNSLIADSHVRGSTVQPPEEKKALSSSVSGLPDKGSLSNSSVKSSLSNAIFTQTRRNSVATTEHLAASLHRGLEIIDSHHQSSGLRRSSFRTVDVNEGNDISNLQLVPFDDSQSADKSMKEVPQAVEKVLAGAVRREMALEDLCAKRTSEIKHLNRFVQQYKHERECNAIIGQTKGG</sequence>
<reference evidence="2" key="1">
    <citation type="journal article" date="2023" name="G3 (Bethesda)">
        <title>Genome assembly and association tests identify interacting loci associated with vigor, precocity, and sex in interspecific pistachio rootstocks.</title>
        <authorList>
            <person name="Palmer W."/>
            <person name="Jacygrad E."/>
            <person name="Sagayaradj S."/>
            <person name="Cavanaugh K."/>
            <person name="Han R."/>
            <person name="Bertier L."/>
            <person name="Beede B."/>
            <person name="Kafkas S."/>
            <person name="Golino D."/>
            <person name="Preece J."/>
            <person name="Michelmore R."/>
        </authorList>
    </citation>
    <scope>NUCLEOTIDE SEQUENCE [LARGE SCALE GENOMIC DNA]</scope>
</reference>
<organism evidence="1 2">
    <name type="scientific">Pistacia atlantica</name>
    <dbReference type="NCBI Taxonomy" id="434234"/>
    <lineage>
        <taxon>Eukaryota</taxon>
        <taxon>Viridiplantae</taxon>
        <taxon>Streptophyta</taxon>
        <taxon>Embryophyta</taxon>
        <taxon>Tracheophyta</taxon>
        <taxon>Spermatophyta</taxon>
        <taxon>Magnoliopsida</taxon>
        <taxon>eudicotyledons</taxon>
        <taxon>Gunneridae</taxon>
        <taxon>Pentapetalae</taxon>
        <taxon>rosids</taxon>
        <taxon>malvids</taxon>
        <taxon>Sapindales</taxon>
        <taxon>Anacardiaceae</taxon>
        <taxon>Pistacia</taxon>
    </lineage>
</organism>